<dbReference type="InterPro" id="IPR001036">
    <property type="entry name" value="Acrflvin-R"/>
</dbReference>
<dbReference type="Gene3D" id="3.30.70.1430">
    <property type="entry name" value="Multidrug efflux transporter AcrB pore domain"/>
    <property type="match status" value="2"/>
</dbReference>
<dbReference type="InterPro" id="IPR027463">
    <property type="entry name" value="AcrB_DN_DC_subdom"/>
</dbReference>
<feature type="transmembrane region" description="Helical" evidence="1">
    <location>
        <begin position="989"/>
        <end position="1014"/>
    </location>
</feature>
<feature type="transmembrane region" description="Helical" evidence="1">
    <location>
        <begin position="431"/>
        <end position="451"/>
    </location>
</feature>
<dbReference type="RefSeq" id="WP_380599682.1">
    <property type="nucleotide sequence ID" value="NZ_JBHSDU010000003.1"/>
</dbReference>
<dbReference type="PANTHER" id="PTHR32063">
    <property type="match status" value="1"/>
</dbReference>
<feature type="transmembrane region" description="Helical" evidence="1">
    <location>
        <begin position="914"/>
        <end position="935"/>
    </location>
</feature>
<dbReference type="Pfam" id="PF00873">
    <property type="entry name" value="ACR_tran"/>
    <property type="match status" value="1"/>
</dbReference>
<keyword evidence="3" id="KW-1185">Reference proteome</keyword>
<feature type="transmembrane region" description="Helical" evidence="1">
    <location>
        <begin position="386"/>
        <end position="410"/>
    </location>
</feature>
<feature type="transmembrane region" description="Helical" evidence="1">
    <location>
        <begin position="526"/>
        <end position="543"/>
    </location>
</feature>
<dbReference type="Proteomes" id="UP001595904">
    <property type="component" value="Unassembled WGS sequence"/>
</dbReference>
<dbReference type="Gene3D" id="3.30.70.1440">
    <property type="entry name" value="Multidrug efflux transporter AcrB pore domain"/>
    <property type="match status" value="1"/>
</dbReference>
<reference evidence="3" key="1">
    <citation type="journal article" date="2019" name="Int. J. Syst. Evol. Microbiol.">
        <title>The Global Catalogue of Microorganisms (GCM) 10K type strain sequencing project: providing services to taxonomists for standard genome sequencing and annotation.</title>
        <authorList>
            <consortium name="The Broad Institute Genomics Platform"/>
            <consortium name="The Broad Institute Genome Sequencing Center for Infectious Disease"/>
            <person name="Wu L."/>
            <person name="Ma J."/>
        </authorList>
    </citation>
    <scope>NUCLEOTIDE SEQUENCE [LARGE SCALE GENOMIC DNA]</scope>
    <source>
        <strain evidence="3">CGMCC 1.10759</strain>
    </source>
</reference>
<evidence type="ECO:0000313" key="2">
    <source>
        <dbReference type="EMBL" id="MFC4311387.1"/>
    </source>
</evidence>
<dbReference type="SUPFAM" id="SSF82714">
    <property type="entry name" value="Multidrug efflux transporter AcrB TolC docking domain, DN and DC subdomains"/>
    <property type="match status" value="2"/>
</dbReference>
<feature type="transmembrane region" description="Helical" evidence="1">
    <location>
        <begin position="888"/>
        <end position="908"/>
    </location>
</feature>
<name>A0ABV8SWH1_9GAMM</name>
<evidence type="ECO:0000256" key="1">
    <source>
        <dbReference type="SAM" id="Phobius"/>
    </source>
</evidence>
<keyword evidence="1" id="KW-0812">Transmembrane</keyword>
<feature type="transmembrane region" description="Helical" evidence="1">
    <location>
        <begin position="360"/>
        <end position="380"/>
    </location>
</feature>
<dbReference type="Gene3D" id="3.30.2090.10">
    <property type="entry name" value="Multidrug efflux transporter AcrB TolC docking domain, DN and DC subdomains"/>
    <property type="match status" value="2"/>
</dbReference>
<organism evidence="2 3">
    <name type="scientific">Steroidobacter flavus</name>
    <dbReference type="NCBI Taxonomy" id="1842136"/>
    <lineage>
        <taxon>Bacteria</taxon>
        <taxon>Pseudomonadati</taxon>
        <taxon>Pseudomonadota</taxon>
        <taxon>Gammaproteobacteria</taxon>
        <taxon>Steroidobacterales</taxon>
        <taxon>Steroidobacteraceae</taxon>
        <taxon>Steroidobacter</taxon>
    </lineage>
</organism>
<keyword evidence="1" id="KW-1133">Transmembrane helix</keyword>
<feature type="transmembrane region" description="Helical" evidence="1">
    <location>
        <begin position="862"/>
        <end position="881"/>
    </location>
</feature>
<dbReference type="SUPFAM" id="SSF82866">
    <property type="entry name" value="Multidrug efflux transporter AcrB transmembrane domain"/>
    <property type="match status" value="2"/>
</dbReference>
<feature type="transmembrane region" description="Helical" evidence="1">
    <location>
        <begin position="12"/>
        <end position="33"/>
    </location>
</feature>
<comment type="caution">
    <text evidence="2">The sequence shown here is derived from an EMBL/GenBank/DDBJ whole genome shotgun (WGS) entry which is preliminary data.</text>
</comment>
<keyword evidence="1" id="KW-0472">Membrane</keyword>
<dbReference type="PRINTS" id="PR00702">
    <property type="entry name" value="ACRIFLAVINRP"/>
</dbReference>
<dbReference type="Gene3D" id="1.20.1640.10">
    <property type="entry name" value="Multidrug efflux transporter AcrB transmembrane domain"/>
    <property type="match status" value="2"/>
</dbReference>
<gene>
    <name evidence="2" type="ORF">ACFPN2_19970</name>
</gene>
<dbReference type="EMBL" id="JBHSDU010000003">
    <property type="protein sequence ID" value="MFC4311387.1"/>
    <property type="molecule type" value="Genomic_DNA"/>
</dbReference>
<feature type="transmembrane region" description="Helical" evidence="1">
    <location>
        <begin position="963"/>
        <end position="983"/>
    </location>
</feature>
<dbReference type="PANTHER" id="PTHR32063:SF14">
    <property type="entry name" value="BLL4319 PROTEIN"/>
    <property type="match status" value="1"/>
</dbReference>
<evidence type="ECO:0000313" key="3">
    <source>
        <dbReference type="Proteomes" id="UP001595904"/>
    </source>
</evidence>
<dbReference type="SUPFAM" id="SSF82693">
    <property type="entry name" value="Multidrug efflux transporter AcrB pore domain, PN1, PN2, PC1 and PC2 subdomains"/>
    <property type="match status" value="3"/>
</dbReference>
<sequence>MKLSELSVRRPVFATVISLLLIIFGLVSLQRLAVREYPDIDRPVVSITTTYTGASSAVIETKITQVIEDSIAGIEGILKIESDSEDERSSVRIEFDVDRDIDGATNDVRDRVARVLGNLPEEADPPEVLKADASADPIMYILLSSENLSVLELNDYAERNLIDRLSTVPGVARVSINGGGRYSMRIWLDRQALAARGLTVTDIEDALRRENVELPAGRIESKTREFTLRTLVGLQSEQDFRDLVISRGSDGHLIRLGEVANVQLASENDRSTARFDGQAGVSMGVEAQSKANTLDIVRGVRAEIDKLQETLPRGSKLQVGVDNGIAIEAALREVIIAVVFALISVLAVIYAFLGSLRATLIPAVTIPVSIVASFTVMYAMGYSVNVLTLLGLVLAIGLVVDDAIVVLENVHRRTEMGEPPLVASVTGSREIGFAVIATTLTLAAVFIPISFLPGDIGRLFSEFGFTLAASVLFSALVALTLTPMLASKLPESEMHRNRFAQMVDRFFRRLAEVYDKRLRSLIRRPWLVMGMVGALVVLGALTFRSVPSEFTPTADVGRVSVTIEAPEGTSFDHMYQYGLKLEAIALKEQQAHGDIAHVLLRVPGGQGGGPARTGDVNSARVAMMLVDWHDRQRSAAQIAEAVVKEAQKAMPGVRAMANQQGSLGRRGSGRPFEAVLGGPDYETLAKWSNHMMDMARQNPGLRNLDASYKERKPQIRVSVDRSRAAELGVSLETVGRTLETVLGSRIVTTYVDRGREYNVILQAADEARETITDLTNIRVRSTRGDALIPLSNVVHLEETAGAVQLPRFNRLRSVEVRADLAPGYTMGEAIQWFQETAARELPEATVMWDGESGEYMRAGQQMYLTFFFALAIVFLVLAAQFESFVHPAIIMVTVPLALLGAVFGLKLYGATINIFSQIAVIMLIGIAAKNGVLIVEFANQLRDQGVEFMEAVVKAAETRLRPVLMTSLCTAFGALPLLFATGAGSEQRIPIGIVVFYGTIVSVFLTLFAVPAVYSVFARRTKSPEHVSRILDKMLGEHTPPSEQQGDRSPAAH</sequence>
<feature type="transmembrane region" description="Helical" evidence="1">
    <location>
        <begin position="334"/>
        <end position="353"/>
    </location>
</feature>
<feature type="transmembrane region" description="Helical" evidence="1">
    <location>
        <begin position="463"/>
        <end position="486"/>
    </location>
</feature>
<proteinExistence type="predicted"/>
<dbReference type="Gene3D" id="3.30.70.1320">
    <property type="entry name" value="Multidrug efflux transporter AcrB pore domain like"/>
    <property type="match status" value="1"/>
</dbReference>
<accession>A0ABV8SWH1</accession>
<protein>
    <submittedName>
        <fullName evidence="2">Efflux RND transporter permease subunit</fullName>
    </submittedName>
</protein>